<dbReference type="EMBL" id="DRLF01000330">
    <property type="protein sequence ID" value="HEC07097.1"/>
    <property type="molecule type" value="Genomic_DNA"/>
</dbReference>
<accession>A0A831WB23</accession>
<dbReference type="Proteomes" id="UP000886339">
    <property type="component" value="Unassembled WGS sequence"/>
</dbReference>
<evidence type="ECO:0000313" key="3">
    <source>
        <dbReference type="EMBL" id="HEC07097.1"/>
    </source>
</evidence>
<dbReference type="CDD" id="cd03416">
    <property type="entry name" value="CbiX_SirB_N"/>
    <property type="match status" value="1"/>
</dbReference>
<evidence type="ECO:0000256" key="2">
    <source>
        <dbReference type="ARBA" id="ARBA00023239"/>
    </source>
</evidence>
<comment type="caution">
    <text evidence="3">The sequence shown here is derived from an EMBL/GenBank/DDBJ whole genome shotgun (WGS) entry which is preliminary data.</text>
</comment>
<protein>
    <submittedName>
        <fullName evidence="3">Cobalamin biosynthesis protein CbiX</fullName>
    </submittedName>
</protein>
<dbReference type="GO" id="GO:0046872">
    <property type="term" value="F:metal ion binding"/>
    <property type="evidence" value="ECO:0007669"/>
    <property type="project" value="UniProtKB-KW"/>
</dbReference>
<dbReference type="SUPFAM" id="SSF53800">
    <property type="entry name" value="Chelatase"/>
    <property type="match status" value="1"/>
</dbReference>
<dbReference type="AlphaFoldDB" id="A0A831WB23"/>
<sequence length="130" mass="13997">MKALLVAAHGSRRTASNDEVIKLCERIQKEKGDEEFGVVMAGFLELAQPSIPEGIEECIRLGADQVVVLPYFLSAGRHVSEDIPAEVEKARTAHPHVSIQLAPYLGSAPGVSRLLVDLAEGVEKNGHSTE</sequence>
<dbReference type="InterPro" id="IPR050963">
    <property type="entry name" value="Sirohydro_Cobaltochel/CbiX"/>
</dbReference>
<proteinExistence type="predicted"/>
<reference evidence="3" key="1">
    <citation type="journal article" date="2020" name="mSystems">
        <title>Genome- and Community-Level Interaction Insights into Carbon Utilization and Element Cycling Functions of Hydrothermarchaeota in Hydrothermal Sediment.</title>
        <authorList>
            <person name="Zhou Z."/>
            <person name="Liu Y."/>
            <person name="Xu W."/>
            <person name="Pan J."/>
            <person name="Luo Z.H."/>
            <person name="Li M."/>
        </authorList>
    </citation>
    <scope>NUCLEOTIDE SEQUENCE [LARGE SCALE GENOMIC DNA]</scope>
    <source>
        <strain evidence="3">HyVt-458</strain>
    </source>
</reference>
<dbReference type="GO" id="GO:0016829">
    <property type="term" value="F:lyase activity"/>
    <property type="evidence" value="ECO:0007669"/>
    <property type="project" value="UniProtKB-KW"/>
</dbReference>
<gene>
    <name evidence="3" type="ORF">ENJ12_09605</name>
</gene>
<dbReference type="PANTHER" id="PTHR33542:SF3">
    <property type="entry name" value="SIROHYDROCHLORIN FERROCHELATASE, CHLOROPLASTIC"/>
    <property type="match status" value="1"/>
</dbReference>
<name>A0A831WB23_9GAMM</name>
<keyword evidence="1" id="KW-0479">Metal-binding</keyword>
<dbReference type="Pfam" id="PF01903">
    <property type="entry name" value="CbiX"/>
    <property type="match status" value="1"/>
</dbReference>
<dbReference type="InterPro" id="IPR002762">
    <property type="entry name" value="CbiX-like"/>
</dbReference>
<keyword evidence="2" id="KW-0456">Lyase</keyword>
<dbReference type="Gene3D" id="3.40.50.1400">
    <property type="match status" value="1"/>
</dbReference>
<evidence type="ECO:0000256" key="1">
    <source>
        <dbReference type="ARBA" id="ARBA00022723"/>
    </source>
</evidence>
<dbReference type="PANTHER" id="PTHR33542">
    <property type="entry name" value="SIROHYDROCHLORIN FERROCHELATASE, CHLOROPLASTIC"/>
    <property type="match status" value="1"/>
</dbReference>
<organism evidence="3">
    <name type="scientific">Thiolapillus brandeum</name>
    <dbReference type="NCBI Taxonomy" id="1076588"/>
    <lineage>
        <taxon>Bacteria</taxon>
        <taxon>Pseudomonadati</taxon>
        <taxon>Pseudomonadota</taxon>
        <taxon>Gammaproteobacteria</taxon>
        <taxon>Chromatiales</taxon>
        <taxon>Sedimenticolaceae</taxon>
        <taxon>Thiolapillus</taxon>
    </lineage>
</organism>